<evidence type="ECO:0000313" key="1">
    <source>
        <dbReference type="EMBL" id="PZG05387.1"/>
    </source>
</evidence>
<organism evidence="1 2">
    <name type="scientific">Micromonospora craterilacus</name>
    <dbReference type="NCBI Taxonomy" id="1655439"/>
    <lineage>
        <taxon>Bacteria</taxon>
        <taxon>Bacillati</taxon>
        <taxon>Actinomycetota</taxon>
        <taxon>Actinomycetes</taxon>
        <taxon>Micromonosporales</taxon>
        <taxon>Micromonosporaceae</taxon>
        <taxon>Micromonospora</taxon>
    </lineage>
</organism>
<dbReference type="EMBL" id="POTY01000388">
    <property type="protein sequence ID" value="PZG05387.1"/>
    <property type="molecule type" value="Genomic_DNA"/>
</dbReference>
<comment type="caution">
    <text evidence="1">The sequence shown here is derived from an EMBL/GenBank/DDBJ whole genome shotgun (WGS) entry which is preliminary data.</text>
</comment>
<dbReference type="AlphaFoldDB" id="A0A2W2E720"/>
<dbReference type="OrthoDB" id="9857293at2"/>
<dbReference type="Proteomes" id="UP000248924">
    <property type="component" value="Unassembled WGS sequence"/>
</dbReference>
<accession>A0A2W2E720</accession>
<sequence length="90" mass="9534">MAHNEHATLTANVERIFTFPINAGRVEVLNRDGSAEVWFKVNNTAATVGGDGCHVLPAAINSLEVDDETSGSTVVRVISSGTPAVSVRVW</sequence>
<proteinExistence type="predicted"/>
<protein>
    <submittedName>
        <fullName evidence="1">Uncharacterized protein</fullName>
    </submittedName>
</protein>
<gene>
    <name evidence="1" type="ORF">C1I95_32745</name>
</gene>
<name>A0A2W2E720_9ACTN</name>
<dbReference type="RefSeq" id="WP_111219843.1">
    <property type="nucleotide sequence ID" value="NZ_POTY01000388.1"/>
</dbReference>
<keyword evidence="2" id="KW-1185">Reference proteome</keyword>
<evidence type="ECO:0000313" key="2">
    <source>
        <dbReference type="Proteomes" id="UP000248924"/>
    </source>
</evidence>
<reference evidence="1 2" key="1">
    <citation type="submission" date="2018-01" db="EMBL/GenBank/DDBJ databases">
        <title>Draft genome sequence of Jishengella sp. NA12.</title>
        <authorList>
            <person name="Sahin N."/>
            <person name="Ay H."/>
            <person name="Saygin H."/>
        </authorList>
    </citation>
    <scope>NUCLEOTIDE SEQUENCE [LARGE SCALE GENOMIC DNA]</scope>
    <source>
        <strain evidence="1 2">NA12</strain>
    </source>
</reference>